<protein>
    <submittedName>
        <fullName evidence="8">Oligosaccharide flippase family protein</fullName>
    </submittedName>
</protein>
<feature type="transmembrane region" description="Helical" evidence="7">
    <location>
        <begin position="337"/>
        <end position="361"/>
    </location>
</feature>
<dbReference type="GO" id="GO:0005886">
    <property type="term" value="C:plasma membrane"/>
    <property type="evidence" value="ECO:0007669"/>
    <property type="project" value="UniProtKB-SubCell"/>
</dbReference>
<dbReference type="Pfam" id="PF01943">
    <property type="entry name" value="Polysacc_synt"/>
    <property type="match status" value="1"/>
</dbReference>
<keyword evidence="4 7" id="KW-1133">Transmembrane helix</keyword>
<dbReference type="InterPro" id="IPR050833">
    <property type="entry name" value="Poly_Biosynth_Transport"/>
</dbReference>
<dbReference type="PANTHER" id="PTHR30250:SF11">
    <property type="entry name" value="O-ANTIGEN TRANSPORTER-RELATED"/>
    <property type="match status" value="1"/>
</dbReference>
<feature type="transmembrane region" description="Helical" evidence="7">
    <location>
        <begin position="269"/>
        <end position="290"/>
    </location>
</feature>
<gene>
    <name evidence="8" type="ORF">GC722_04570</name>
</gene>
<dbReference type="AlphaFoldDB" id="A0A6A9UU92"/>
<evidence type="ECO:0000313" key="8">
    <source>
        <dbReference type="EMBL" id="MVA75305.1"/>
    </source>
</evidence>
<feature type="transmembrane region" description="Helical" evidence="7">
    <location>
        <begin position="68"/>
        <end position="91"/>
    </location>
</feature>
<dbReference type="Proteomes" id="UP000435304">
    <property type="component" value="Unassembled WGS sequence"/>
</dbReference>
<organism evidence="8 9">
    <name type="scientific">Auraticoccus cholistanensis</name>
    <dbReference type="NCBI Taxonomy" id="2656650"/>
    <lineage>
        <taxon>Bacteria</taxon>
        <taxon>Bacillati</taxon>
        <taxon>Actinomycetota</taxon>
        <taxon>Actinomycetes</taxon>
        <taxon>Propionibacteriales</taxon>
        <taxon>Propionibacteriaceae</taxon>
        <taxon>Auraticoccus</taxon>
    </lineage>
</organism>
<evidence type="ECO:0000256" key="3">
    <source>
        <dbReference type="ARBA" id="ARBA00022692"/>
    </source>
</evidence>
<keyword evidence="2" id="KW-1003">Cell membrane</keyword>
<feature type="transmembrane region" description="Helical" evidence="7">
    <location>
        <begin position="485"/>
        <end position="505"/>
    </location>
</feature>
<comment type="caution">
    <text evidence="8">The sequence shown here is derived from an EMBL/GenBank/DDBJ whole genome shotgun (WGS) entry which is preliminary data.</text>
</comment>
<comment type="subcellular location">
    <subcellularLocation>
        <location evidence="1">Cell membrane</location>
        <topology evidence="1">Multi-pass membrane protein</topology>
    </subcellularLocation>
</comment>
<feature type="transmembrane region" description="Helical" evidence="7">
    <location>
        <begin position="458"/>
        <end position="479"/>
    </location>
</feature>
<accession>A0A6A9UU92</accession>
<dbReference type="EMBL" id="WPCU01000004">
    <property type="protein sequence ID" value="MVA75305.1"/>
    <property type="molecule type" value="Genomic_DNA"/>
</dbReference>
<proteinExistence type="predicted"/>
<evidence type="ECO:0000256" key="1">
    <source>
        <dbReference type="ARBA" id="ARBA00004651"/>
    </source>
</evidence>
<feature type="transmembrane region" description="Helical" evidence="7">
    <location>
        <begin position="296"/>
        <end position="316"/>
    </location>
</feature>
<evidence type="ECO:0000256" key="5">
    <source>
        <dbReference type="ARBA" id="ARBA00023136"/>
    </source>
</evidence>
<feature type="transmembrane region" description="Helical" evidence="7">
    <location>
        <begin position="428"/>
        <end position="446"/>
    </location>
</feature>
<feature type="transmembrane region" description="Helical" evidence="7">
    <location>
        <begin position="112"/>
        <end position="136"/>
    </location>
</feature>
<keyword evidence="5 7" id="KW-0472">Membrane</keyword>
<feature type="transmembrane region" description="Helical" evidence="7">
    <location>
        <begin position="178"/>
        <end position="202"/>
    </location>
</feature>
<evidence type="ECO:0000256" key="2">
    <source>
        <dbReference type="ARBA" id="ARBA00022475"/>
    </source>
</evidence>
<keyword evidence="9" id="KW-1185">Reference proteome</keyword>
<evidence type="ECO:0000256" key="7">
    <source>
        <dbReference type="SAM" id="Phobius"/>
    </source>
</evidence>
<reference evidence="8 9" key="1">
    <citation type="submission" date="2019-12" db="EMBL/GenBank/DDBJ databases">
        <title>Auraticoccus cholistani sp. nov., an actinomycete isolated from soil of Cholistan desert.</title>
        <authorList>
            <person name="Cheema M.T."/>
        </authorList>
    </citation>
    <scope>NUCLEOTIDE SEQUENCE [LARGE SCALE GENOMIC DNA]</scope>
    <source>
        <strain evidence="8 9">F435</strain>
    </source>
</reference>
<evidence type="ECO:0000256" key="6">
    <source>
        <dbReference type="SAM" id="MobiDB-lite"/>
    </source>
</evidence>
<dbReference type="PANTHER" id="PTHR30250">
    <property type="entry name" value="PST FAMILY PREDICTED COLANIC ACID TRANSPORTER"/>
    <property type="match status" value="1"/>
</dbReference>
<feature type="transmembrane region" description="Helical" evidence="7">
    <location>
        <begin position="373"/>
        <end position="393"/>
    </location>
</feature>
<feature type="transmembrane region" description="Helical" evidence="7">
    <location>
        <begin position="405"/>
        <end position="422"/>
    </location>
</feature>
<feature type="transmembrane region" description="Helical" evidence="7">
    <location>
        <begin position="208"/>
        <end position="227"/>
    </location>
</feature>
<sequence>MPDRPPARPSTCPSVQPSPGSPVTDRTATSSSSASVARSGAVSLLGSGFSALMGFVLTFVLARSLGDAGAGVVLQVMAVFMIVISVARLGMDTASVWYLPRLVDEDQDQIRSALAVALGTALLAALAAGTAVWLLAPLLAPEPEVREALRACAWLVPAASTFLIALACTRALGGIGPYIAIGSIAVPLARPVLVLVAVAVGGTATTASLAWASPFLLGLLAALAVLVGQVRRHERRGGRPGRLRPRRAVLRPMLGFAGPRVVATSLEQALVWVDVLLVGAIAGSAAAGVYGSASRFLSAALLIDTAMRTVVTPLFSRLMWREDLAGVRSLFTRSTTWLVLFSTPVNVMLFVYAPLVLGWLGPEFVEGATVMRVLAVGMAVILCAGSVHSLLLMSGRSGLAAANKAAALTLNVVGNLLLVPVAGIEGAAAVWAACMLLDAVLATVQVRRATGVRLAPLPLLRAGVIGLVSFGVPTAAATWLLGQSVAALLAGGLVATVAFAGWVVADRRALHLDELRALRPGKRDEG</sequence>
<name>A0A6A9UU92_9ACTN</name>
<evidence type="ECO:0000256" key="4">
    <source>
        <dbReference type="ARBA" id="ARBA00022989"/>
    </source>
</evidence>
<dbReference type="InterPro" id="IPR002797">
    <property type="entry name" value="Polysacc_synth"/>
</dbReference>
<keyword evidence="3 7" id="KW-0812">Transmembrane</keyword>
<evidence type="ECO:0000313" key="9">
    <source>
        <dbReference type="Proteomes" id="UP000435304"/>
    </source>
</evidence>
<feature type="transmembrane region" description="Helical" evidence="7">
    <location>
        <begin position="41"/>
        <end position="62"/>
    </location>
</feature>
<feature type="region of interest" description="Disordered" evidence="6">
    <location>
        <begin position="1"/>
        <end position="32"/>
    </location>
</feature>
<feature type="transmembrane region" description="Helical" evidence="7">
    <location>
        <begin position="148"/>
        <end position="166"/>
    </location>
</feature>